<feature type="transmembrane region" description="Helical" evidence="7">
    <location>
        <begin position="81"/>
        <end position="102"/>
    </location>
</feature>
<protein>
    <recommendedName>
        <fullName evidence="8">Major facilitator superfamily (MFS) profile domain-containing protein</fullName>
    </recommendedName>
</protein>
<dbReference type="InterPro" id="IPR020846">
    <property type="entry name" value="MFS_dom"/>
</dbReference>
<feature type="transmembrane region" description="Helical" evidence="7">
    <location>
        <begin position="204"/>
        <end position="223"/>
    </location>
</feature>
<dbReference type="Gene3D" id="1.20.1250.20">
    <property type="entry name" value="MFS general substrate transporter like domains"/>
    <property type="match status" value="1"/>
</dbReference>
<dbReference type="InterPro" id="IPR003663">
    <property type="entry name" value="Sugar/inositol_transpt"/>
</dbReference>
<organism evidence="9 10">
    <name type="scientific">Penicillium hetheringtonii</name>
    <dbReference type="NCBI Taxonomy" id="911720"/>
    <lineage>
        <taxon>Eukaryota</taxon>
        <taxon>Fungi</taxon>
        <taxon>Dikarya</taxon>
        <taxon>Ascomycota</taxon>
        <taxon>Pezizomycotina</taxon>
        <taxon>Eurotiomycetes</taxon>
        <taxon>Eurotiomycetidae</taxon>
        <taxon>Eurotiales</taxon>
        <taxon>Aspergillaceae</taxon>
        <taxon>Penicillium</taxon>
    </lineage>
</organism>
<evidence type="ECO:0000256" key="7">
    <source>
        <dbReference type="SAM" id="Phobius"/>
    </source>
</evidence>
<dbReference type="InterPro" id="IPR005829">
    <property type="entry name" value="Sugar_transporter_CS"/>
</dbReference>
<keyword evidence="5 7" id="KW-1133">Transmembrane helix</keyword>
<dbReference type="InterPro" id="IPR036259">
    <property type="entry name" value="MFS_trans_sf"/>
</dbReference>
<evidence type="ECO:0000256" key="2">
    <source>
        <dbReference type="ARBA" id="ARBA00010992"/>
    </source>
</evidence>
<keyword evidence="4 7" id="KW-0812">Transmembrane</keyword>
<reference evidence="9 10" key="1">
    <citation type="journal article" date="2023" name="IMA Fungus">
        <title>Comparative genomic study of the Penicillium genus elucidates a diverse pangenome and 15 lateral gene transfer events.</title>
        <authorList>
            <person name="Petersen C."/>
            <person name="Sorensen T."/>
            <person name="Nielsen M.R."/>
            <person name="Sondergaard T.E."/>
            <person name="Sorensen J.L."/>
            <person name="Fitzpatrick D.A."/>
            <person name="Frisvad J.C."/>
            <person name="Nielsen K.L."/>
        </authorList>
    </citation>
    <scope>NUCLEOTIDE SEQUENCE [LARGE SCALE GENOMIC DNA]</scope>
    <source>
        <strain evidence="9 10">IBT 29057</strain>
    </source>
</reference>
<dbReference type="PROSITE" id="PS50850">
    <property type="entry name" value="MFS"/>
    <property type="match status" value="1"/>
</dbReference>
<dbReference type="Proteomes" id="UP001216150">
    <property type="component" value="Unassembled WGS sequence"/>
</dbReference>
<gene>
    <name evidence="9" type="ORF">N7450_005682</name>
</gene>
<dbReference type="PROSITE" id="PS00216">
    <property type="entry name" value="SUGAR_TRANSPORT_1"/>
    <property type="match status" value="1"/>
</dbReference>
<evidence type="ECO:0000256" key="5">
    <source>
        <dbReference type="ARBA" id="ARBA00022989"/>
    </source>
</evidence>
<evidence type="ECO:0000259" key="8">
    <source>
        <dbReference type="PROSITE" id="PS50850"/>
    </source>
</evidence>
<feature type="transmembrane region" description="Helical" evidence="7">
    <location>
        <begin position="21"/>
        <end position="42"/>
    </location>
</feature>
<dbReference type="GO" id="GO:0016020">
    <property type="term" value="C:membrane"/>
    <property type="evidence" value="ECO:0007669"/>
    <property type="project" value="UniProtKB-SubCell"/>
</dbReference>
<evidence type="ECO:0000256" key="1">
    <source>
        <dbReference type="ARBA" id="ARBA00004141"/>
    </source>
</evidence>
<feature type="transmembrane region" description="Helical" evidence="7">
    <location>
        <begin position="136"/>
        <end position="158"/>
    </location>
</feature>
<proteinExistence type="inferred from homology"/>
<dbReference type="SUPFAM" id="SSF103473">
    <property type="entry name" value="MFS general substrate transporter"/>
    <property type="match status" value="1"/>
</dbReference>
<dbReference type="PANTHER" id="PTHR48022:SF59">
    <property type="entry name" value="MAJOR FACILITATOR SUPERFAMILY (MFS) PROFILE DOMAIN-CONTAINING PROTEIN"/>
    <property type="match status" value="1"/>
</dbReference>
<accession>A0AAD6DIZ0</accession>
<evidence type="ECO:0000256" key="6">
    <source>
        <dbReference type="ARBA" id="ARBA00023136"/>
    </source>
</evidence>
<dbReference type="InterPro" id="IPR005828">
    <property type="entry name" value="MFS_sugar_transport-like"/>
</dbReference>
<feature type="domain" description="Major facilitator superfamily (MFS) profile" evidence="8">
    <location>
        <begin position="31"/>
        <end position="490"/>
    </location>
</feature>
<dbReference type="InterPro" id="IPR050360">
    <property type="entry name" value="MFS_Sugar_Transporters"/>
</dbReference>
<feature type="transmembrane region" description="Helical" evidence="7">
    <location>
        <begin position="367"/>
        <end position="387"/>
    </location>
</feature>
<keyword evidence="3" id="KW-0813">Transport</keyword>
<dbReference type="Pfam" id="PF00083">
    <property type="entry name" value="Sugar_tr"/>
    <property type="match status" value="1"/>
</dbReference>
<feature type="transmembrane region" description="Helical" evidence="7">
    <location>
        <begin position="467"/>
        <end position="486"/>
    </location>
</feature>
<keyword evidence="10" id="KW-1185">Reference proteome</keyword>
<feature type="transmembrane region" description="Helical" evidence="7">
    <location>
        <begin position="399"/>
        <end position="423"/>
    </location>
</feature>
<comment type="similarity">
    <text evidence="2">Belongs to the major facilitator superfamily. Sugar transporter (TC 2.A.1.1) family.</text>
</comment>
<evidence type="ECO:0000256" key="3">
    <source>
        <dbReference type="ARBA" id="ARBA00022448"/>
    </source>
</evidence>
<comment type="caution">
    <text evidence="9">The sequence shown here is derived from an EMBL/GenBank/DDBJ whole genome shotgun (WGS) entry which is preliminary data.</text>
</comment>
<dbReference type="AlphaFoldDB" id="A0AAD6DIZ0"/>
<dbReference type="EMBL" id="JAQJAC010000004">
    <property type="protein sequence ID" value="KAJ5585895.1"/>
    <property type="molecule type" value="Genomic_DNA"/>
</dbReference>
<comment type="subcellular location">
    <subcellularLocation>
        <location evidence="1">Membrane</location>
        <topology evidence="1">Multi-pass membrane protein</topology>
    </subcellularLocation>
</comment>
<feature type="transmembrane region" description="Helical" evidence="7">
    <location>
        <begin position="435"/>
        <end position="455"/>
    </location>
</feature>
<dbReference type="GO" id="GO:0005351">
    <property type="term" value="F:carbohydrate:proton symporter activity"/>
    <property type="evidence" value="ECO:0007669"/>
    <property type="project" value="TreeGrafter"/>
</dbReference>
<dbReference type="PRINTS" id="PR00171">
    <property type="entry name" value="SUGRTRNSPORT"/>
</dbReference>
<feature type="transmembrane region" description="Helical" evidence="7">
    <location>
        <begin position="114"/>
        <end position="130"/>
    </location>
</feature>
<name>A0AAD6DIZ0_9EURO</name>
<evidence type="ECO:0000313" key="10">
    <source>
        <dbReference type="Proteomes" id="UP001216150"/>
    </source>
</evidence>
<dbReference type="PANTHER" id="PTHR48022">
    <property type="entry name" value="PLASTIDIC GLUCOSE TRANSPORTER 4"/>
    <property type="match status" value="1"/>
</dbReference>
<feature type="transmembrane region" description="Helical" evidence="7">
    <location>
        <begin position="340"/>
        <end position="360"/>
    </location>
</feature>
<evidence type="ECO:0000256" key="4">
    <source>
        <dbReference type="ARBA" id="ARBA00022692"/>
    </source>
</evidence>
<sequence length="535" mass="59254">MSIKAAFARSSFARYRKNIQELPPGIIWNSNLLFSVMIYAFSGIPLSNHIAWDQGSSATIPSLPGFDKQFHISSGSDAEAISTYVSIIYIGYAVGAALSFFVNDHLGRRWAFRLYSLVCIIGQMIVVGAPNMGTVYAARIIIGIGIGALSVIGPMSLVEISPKEIRGLLTGMYTVSMGIALPSANFCVLGIHRYIPSGKFQYQIPAFSIAIFLALCIAGSFFISESPRWLMMTGRRDDAVQTLTDLRRIPVGHPRIVDEVSDIEHSLIMERGDVRSNWNIRFIVKETFTVPSNLRRLQQVLFAYALAQLSGANTVTSYFIPIMSLLGDTGDTERHMFLSGMYGLSKLIFSVISAFFFIDIIGRRKSLFIGITAQMLSHIYIGIFMKFEQSGPVPKGASTFAIVVLFIHAFGYAVGLFILPYVFGGELWPNHIRSFGGAVGATFHWLCLYALKFAFPKIMSSMNNWGAFIFFAGWCFLGLLYTYFIIPEVAGLSVEEIDVIFQGPWYSAFRRSKRATVLNGVEEKGFAGTEADTKE</sequence>
<feature type="transmembrane region" description="Helical" evidence="7">
    <location>
        <begin position="301"/>
        <end position="320"/>
    </location>
</feature>
<feature type="transmembrane region" description="Helical" evidence="7">
    <location>
        <begin position="170"/>
        <end position="192"/>
    </location>
</feature>
<keyword evidence="6 7" id="KW-0472">Membrane</keyword>
<evidence type="ECO:0000313" key="9">
    <source>
        <dbReference type="EMBL" id="KAJ5585895.1"/>
    </source>
</evidence>